<dbReference type="Pfam" id="PF01565">
    <property type="entry name" value="FAD_binding_4"/>
    <property type="match status" value="1"/>
</dbReference>
<dbReference type="PROSITE" id="PS51387">
    <property type="entry name" value="FAD_PCMH"/>
    <property type="match status" value="1"/>
</dbReference>
<protein>
    <recommendedName>
        <fullName evidence="3">FAD-binding PCMH-type domain-containing protein</fullName>
    </recommendedName>
</protein>
<dbReference type="EMBL" id="LVCJ01000008">
    <property type="protein sequence ID" value="OAL38837.1"/>
    <property type="molecule type" value="Genomic_DNA"/>
</dbReference>
<dbReference type="AlphaFoldDB" id="A0A178DB24"/>
<feature type="domain" description="FAD-binding PCMH-type" evidence="3">
    <location>
        <begin position="198"/>
        <end position="384"/>
    </location>
</feature>
<dbReference type="Gene3D" id="3.30.465.10">
    <property type="match status" value="2"/>
</dbReference>
<dbReference type="GO" id="GO:0071949">
    <property type="term" value="F:FAD binding"/>
    <property type="evidence" value="ECO:0007669"/>
    <property type="project" value="InterPro"/>
</dbReference>
<name>A0A178DB24_9EURO</name>
<dbReference type="InterPro" id="IPR036318">
    <property type="entry name" value="FAD-bd_PCMH-like_sf"/>
</dbReference>
<dbReference type="RefSeq" id="XP_022503849.1">
    <property type="nucleotide sequence ID" value="XM_022640349.1"/>
</dbReference>
<proteinExistence type="inferred from homology"/>
<accession>A0A178DB24</accession>
<sequence>MAAADGTNWEDIVKVWPRISSFTLLRLYLTLDLFVFGRNQLTALHHDLPDDTGILQLCSVDDFHEFHPLRLAKSRALRETLDRQENRNTLVIWVLEDPRVGLDLPAVAVPDDTCWPSDTLWKLFNLTVGGNLIATRPVAASCYPGPAFNPAQCAYVDINWSSATFQADLAIGLSYPTNITCAPVNLTVGNTPQETCALGVSPNYAVNCTDIRHVALAVVFSRLFNIRLVVKSTGHDQLGRSEGTNGLEIWIRHLRSGISFQDTFKPSTRCTASKWTGSAFKIAGGYTWGDVGAEAQKHNVVIVNGGTPSVGAIGGWMQGGGHGPASRDYGLGADQVLELEVVLADGTLVTANACQHSDLYFALRGGGGGTYGIVVSSTIKAYPMVDVTVQHLAMFPLSANTSGLLDAVAILYSCYPDLNDAGYAGYGQWSINSPAPIFANVTTGYVHGFRIFNATVEQAQTAFDVTRSRLGPLNLTSVFISESYASYPDYWTYYRVESGVEPPVGLPAYGAGSRLFDRASVTQNSSALRNMIDTIAGTPEQLTTNNLELVGGGQVFRDASDPFSGVTPAWRTSYFSNIVARVPSSPNAPQAELDEKQRDITTVKVPAMKKLAPHTGAYMNEADRFDPDWKADFYGPGHHYARLLAIKRKYDPHGLFYCPTCVGSDAFEVVAECGRLCRARHEDSEEQNPM</sequence>
<dbReference type="InterPro" id="IPR050432">
    <property type="entry name" value="FAD-linked_Oxidoreductases_BP"/>
</dbReference>
<dbReference type="PANTHER" id="PTHR13878:SF91">
    <property type="entry name" value="FAD BINDING DOMAIN PROTEIN (AFU_ORTHOLOGUE AFUA_6G12070)-RELATED"/>
    <property type="match status" value="1"/>
</dbReference>
<evidence type="ECO:0000259" key="3">
    <source>
        <dbReference type="PROSITE" id="PS51387"/>
    </source>
</evidence>
<comment type="caution">
    <text evidence="4">The sequence shown here is derived from an EMBL/GenBank/DDBJ whole genome shotgun (WGS) entry which is preliminary data.</text>
</comment>
<dbReference type="InterPro" id="IPR016169">
    <property type="entry name" value="FAD-bd_PCMH_sub2"/>
</dbReference>
<comment type="similarity">
    <text evidence="1">Belongs to the oxygen-dependent FAD-linked oxidoreductase family.</text>
</comment>
<gene>
    <name evidence="4" type="ORF">AYO20_02043</name>
</gene>
<reference evidence="4 5" key="1">
    <citation type="submission" date="2016-03" db="EMBL/GenBank/DDBJ databases">
        <title>The draft genome sequence of Fonsecaea nubica causative agent of cutaneous subcutaneous infection in human host.</title>
        <authorList>
            <person name="Costa F."/>
            <person name="Sybren D.H."/>
            <person name="Raittz R.T."/>
            <person name="Weiss V.A."/>
            <person name="Leao A.C."/>
            <person name="Gomes R."/>
            <person name="De Souza E.M."/>
            <person name="Pedrosa F.O."/>
            <person name="Steffens M.B."/>
            <person name="Bombassaro A."/>
            <person name="Tadra-Sfeir M.Z."/>
            <person name="Moreno L.F."/>
            <person name="Najafzadeh M.J."/>
            <person name="Felipe M.S."/>
            <person name="Teixeira M."/>
            <person name="Sun J."/>
            <person name="Xi L."/>
            <person name="Castro M.A."/>
            <person name="Vicente V.A."/>
        </authorList>
    </citation>
    <scope>NUCLEOTIDE SEQUENCE [LARGE SCALE GENOMIC DNA]</scope>
    <source>
        <strain evidence="4 5">CBS 269.64</strain>
    </source>
</reference>
<dbReference type="Proteomes" id="UP000185904">
    <property type="component" value="Unassembled WGS sequence"/>
</dbReference>
<dbReference type="OrthoDB" id="9983560at2759"/>
<evidence type="ECO:0000313" key="5">
    <source>
        <dbReference type="Proteomes" id="UP000185904"/>
    </source>
</evidence>
<dbReference type="InterPro" id="IPR012951">
    <property type="entry name" value="BBE"/>
</dbReference>
<dbReference type="PANTHER" id="PTHR13878">
    <property type="entry name" value="GULONOLACTONE OXIDASE"/>
    <property type="match status" value="1"/>
</dbReference>
<keyword evidence="2" id="KW-0560">Oxidoreductase</keyword>
<organism evidence="4 5">
    <name type="scientific">Fonsecaea nubica</name>
    <dbReference type="NCBI Taxonomy" id="856822"/>
    <lineage>
        <taxon>Eukaryota</taxon>
        <taxon>Fungi</taxon>
        <taxon>Dikarya</taxon>
        <taxon>Ascomycota</taxon>
        <taxon>Pezizomycotina</taxon>
        <taxon>Eurotiomycetes</taxon>
        <taxon>Chaetothyriomycetidae</taxon>
        <taxon>Chaetothyriales</taxon>
        <taxon>Herpotrichiellaceae</taxon>
        <taxon>Fonsecaea</taxon>
    </lineage>
</organism>
<evidence type="ECO:0000256" key="2">
    <source>
        <dbReference type="ARBA" id="ARBA00023002"/>
    </source>
</evidence>
<dbReference type="GO" id="GO:0016491">
    <property type="term" value="F:oxidoreductase activity"/>
    <property type="evidence" value="ECO:0007669"/>
    <property type="project" value="UniProtKB-KW"/>
</dbReference>
<dbReference type="InterPro" id="IPR016166">
    <property type="entry name" value="FAD-bd_PCMH"/>
</dbReference>
<dbReference type="InterPro" id="IPR006094">
    <property type="entry name" value="Oxid_FAD_bind_N"/>
</dbReference>
<dbReference type="Pfam" id="PF08031">
    <property type="entry name" value="BBE"/>
    <property type="match status" value="1"/>
</dbReference>
<dbReference type="SUPFAM" id="SSF56176">
    <property type="entry name" value="FAD-binding/transporter-associated domain-like"/>
    <property type="match status" value="1"/>
</dbReference>
<evidence type="ECO:0000313" key="4">
    <source>
        <dbReference type="EMBL" id="OAL38837.1"/>
    </source>
</evidence>
<keyword evidence="5" id="KW-1185">Reference proteome</keyword>
<dbReference type="GeneID" id="34585467"/>
<evidence type="ECO:0000256" key="1">
    <source>
        <dbReference type="ARBA" id="ARBA00005466"/>
    </source>
</evidence>